<proteinExistence type="predicted"/>
<reference evidence="1 2" key="1">
    <citation type="submission" date="2017-05" db="EMBL/GenBank/DDBJ databases">
        <title>Biotechnological potential of actinobacteria isolated from South African environments.</title>
        <authorList>
            <person name="Le Roes-Hill M."/>
            <person name="Prins A."/>
            <person name="Durrell K.A."/>
        </authorList>
    </citation>
    <scope>NUCLEOTIDE SEQUENCE [LARGE SCALE GENOMIC DNA]</scope>
    <source>
        <strain evidence="1">M26</strain>
    </source>
</reference>
<sequence>MNTTAPDHAAALLRHFADLRDRTHGDAVSRQDKERLFHQAVALLDPYARQTLEEVDTHLLRGTGTVTATGTRRSPDGGVDAVWALSWAEQRAAGIGPIVIRAFYGAGFHHPHLRGGTVGEWPLNVFTPGQAAAELPTLRAVVAADLHNLVFQRDYRIIPAVTDGRAR</sequence>
<dbReference type="AlphaFoldDB" id="A0A243RQ44"/>
<dbReference type="RefSeq" id="WP_086571491.1">
    <property type="nucleotide sequence ID" value="NZ_NGFP01000045.1"/>
</dbReference>
<organism evidence="1 2">
    <name type="scientific">Streptosporangium minutum</name>
    <dbReference type="NCBI Taxonomy" id="569862"/>
    <lineage>
        <taxon>Bacteria</taxon>
        <taxon>Bacillati</taxon>
        <taxon>Actinomycetota</taxon>
        <taxon>Actinomycetes</taxon>
        <taxon>Streptosporangiales</taxon>
        <taxon>Streptosporangiaceae</taxon>
        <taxon>Streptosporangium</taxon>
    </lineage>
</organism>
<evidence type="ECO:0000313" key="1">
    <source>
        <dbReference type="EMBL" id="OUC97044.1"/>
    </source>
</evidence>
<evidence type="ECO:0000313" key="2">
    <source>
        <dbReference type="Proteomes" id="UP000194761"/>
    </source>
</evidence>
<gene>
    <name evidence="1" type="ORF">CA984_12545</name>
</gene>
<dbReference type="Proteomes" id="UP000194761">
    <property type="component" value="Unassembled WGS sequence"/>
</dbReference>
<name>A0A243RQ44_9ACTN</name>
<comment type="caution">
    <text evidence="1">The sequence shown here is derived from an EMBL/GenBank/DDBJ whole genome shotgun (WGS) entry which is preliminary data.</text>
</comment>
<protein>
    <submittedName>
        <fullName evidence="1">Uncharacterized protein</fullName>
    </submittedName>
</protein>
<keyword evidence="2" id="KW-1185">Reference proteome</keyword>
<accession>A0A243RQ44</accession>
<dbReference type="EMBL" id="NGFP01000045">
    <property type="protein sequence ID" value="OUC97044.1"/>
    <property type="molecule type" value="Genomic_DNA"/>
</dbReference>